<evidence type="ECO:0000313" key="1">
    <source>
        <dbReference type="EMBL" id="GMR55932.1"/>
    </source>
</evidence>
<evidence type="ECO:0000313" key="2">
    <source>
        <dbReference type="Proteomes" id="UP001328107"/>
    </source>
</evidence>
<organism evidence="1 2">
    <name type="scientific">Pristionchus mayeri</name>
    <dbReference type="NCBI Taxonomy" id="1317129"/>
    <lineage>
        <taxon>Eukaryota</taxon>
        <taxon>Metazoa</taxon>
        <taxon>Ecdysozoa</taxon>
        <taxon>Nematoda</taxon>
        <taxon>Chromadorea</taxon>
        <taxon>Rhabditida</taxon>
        <taxon>Rhabditina</taxon>
        <taxon>Diplogasteromorpha</taxon>
        <taxon>Diplogasteroidea</taxon>
        <taxon>Neodiplogasteridae</taxon>
        <taxon>Pristionchus</taxon>
    </lineage>
</organism>
<dbReference type="Proteomes" id="UP001328107">
    <property type="component" value="Unassembled WGS sequence"/>
</dbReference>
<comment type="caution">
    <text evidence="1">The sequence shown here is derived from an EMBL/GenBank/DDBJ whole genome shotgun (WGS) entry which is preliminary data.</text>
</comment>
<reference evidence="2" key="1">
    <citation type="submission" date="2022-10" db="EMBL/GenBank/DDBJ databases">
        <title>Genome assembly of Pristionchus species.</title>
        <authorList>
            <person name="Yoshida K."/>
            <person name="Sommer R.J."/>
        </authorList>
    </citation>
    <scope>NUCLEOTIDE SEQUENCE [LARGE SCALE GENOMIC DNA]</scope>
    <source>
        <strain evidence="2">RS5460</strain>
    </source>
</reference>
<keyword evidence="2" id="KW-1185">Reference proteome</keyword>
<proteinExistence type="predicted"/>
<protein>
    <submittedName>
        <fullName evidence="1">Uncharacterized protein</fullName>
    </submittedName>
</protein>
<name>A0AAN5I7X2_9BILA</name>
<accession>A0AAN5I7X2</accession>
<dbReference type="AlphaFoldDB" id="A0AAN5I7X2"/>
<feature type="non-terminal residue" evidence="1">
    <location>
        <position position="1"/>
    </location>
</feature>
<gene>
    <name evidence="1" type="ORF">PMAYCL1PPCAC_26127</name>
</gene>
<feature type="non-terminal residue" evidence="1">
    <location>
        <position position="135"/>
    </location>
</feature>
<dbReference type="EMBL" id="BTRK01000005">
    <property type="protein sequence ID" value="GMR55932.1"/>
    <property type="molecule type" value="Genomic_DNA"/>
</dbReference>
<sequence length="135" mass="15070">RLLHELQPALFDELRPRGWRGIVSQSADLGVKKDLWLRAAPLQQWNMRNFKDDVYREEPLALDLREDTFGDRLGHTWRISASKEIAAAKEAAAALGASTTSESSFPRVTFLGTSSGQATRYRNVSGYLLETSSSS</sequence>